<dbReference type="RefSeq" id="WP_012501344.1">
    <property type="nucleotide sequence ID" value="NC_011027.1"/>
</dbReference>
<reference evidence="6" key="1">
    <citation type="submission" date="2008-06" db="EMBL/GenBank/DDBJ databases">
        <title>Complete sequence of Chlorobaculum parvum NCIB 8327.</title>
        <authorList>
            <consortium name="US DOE Joint Genome Institute"/>
            <person name="Lucas S."/>
            <person name="Copeland A."/>
            <person name="Lapidus A."/>
            <person name="Glavina del Rio T."/>
            <person name="Dalin E."/>
            <person name="Tice H."/>
            <person name="Bruce D."/>
            <person name="Goodwin L."/>
            <person name="Pitluck S."/>
            <person name="Schmutz J."/>
            <person name="Larimer F."/>
            <person name="Land M."/>
            <person name="Hauser L."/>
            <person name="Kyrpides N."/>
            <person name="Mikhailova N."/>
            <person name="Zhao F."/>
            <person name="Li T."/>
            <person name="Liu Z."/>
            <person name="Overmann J."/>
            <person name="Bryant D.A."/>
            <person name="Richardson P."/>
        </authorList>
    </citation>
    <scope>NUCLEOTIDE SEQUENCE [LARGE SCALE GENOMIC DNA]</scope>
    <source>
        <strain evidence="6">NCIB 8327</strain>
    </source>
</reference>
<keyword evidence="7" id="KW-1185">Reference proteome</keyword>
<sequence length="366" mass="40346">MNTEKTYLIRLYFKNALRVGAARSGVGIEASQDYIHSDSFWAALANYWALLGSAGGISFAEFLEGFRVGSTSSGASSGVPPLFTISSVFPFARSSGMRRYWLPKPLSVPFDLSTSNSKESRDSERENYGKALKQARLLSDKTFTNWQAFEHQVGYEVGNEKDFSSTGKNNVRPQSSLDRITSQSNLFHSGISYLNPNDNDEGLYVLVKTSDERVKEALEEVLDVIRDAGGLGGDISSGCGELVNYSIELIGSNDKKWAFLRECDGANARCLLSLCLPSDPKTISTKLVAYDTVLRKGWTGSLTASLQRKRQTLYMLSEGTVLSVEEQGQMATITPASTKTPDWTGQHPVYRYGYAFSVPIKITFED</sequence>
<dbReference type="Proteomes" id="UP000008811">
    <property type="component" value="Chromosome"/>
</dbReference>
<organism evidence="6 7">
    <name type="scientific">Chlorobaculum parvum (strain DSM 263 / NCIMB 8327)</name>
    <name type="common">Chlorobium vibrioforme subsp. thiosulfatophilum</name>
    <dbReference type="NCBI Taxonomy" id="517417"/>
    <lineage>
        <taxon>Bacteria</taxon>
        <taxon>Pseudomonadati</taxon>
        <taxon>Chlorobiota</taxon>
        <taxon>Chlorobiia</taxon>
        <taxon>Chlorobiales</taxon>
        <taxon>Chlorobiaceae</taxon>
        <taxon>Chlorobaculum</taxon>
    </lineage>
</organism>
<feature type="domain" description="Csm4 C-terminal" evidence="5">
    <location>
        <begin position="266"/>
        <end position="360"/>
    </location>
</feature>
<dbReference type="InterPro" id="IPR005510">
    <property type="entry name" value="Csm4"/>
</dbReference>
<protein>
    <recommendedName>
        <fullName evidence="2">CRISPR system Cms protein Csm4</fullName>
    </recommendedName>
</protein>
<evidence type="ECO:0000256" key="2">
    <source>
        <dbReference type="ARBA" id="ARBA00016109"/>
    </source>
</evidence>
<comment type="similarity">
    <text evidence="1">Belongs to the CRISPR-associated Csm4 family.</text>
</comment>
<dbReference type="GO" id="GO:0003723">
    <property type="term" value="F:RNA binding"/>
    <property type="evidence" value="ECO:0007669"/>
    <property type="project" value="UniProtKB-KW"/>
</dbReference>
<evidence type="ECO:0000256" key="4">
    <source>
        <dbReference type="ARBA" id="ARBA00023118"/>
    </source>
</evidence>
<dbReference type="KEGG" id="cpc:Cpar_0081"/>
<evidence type="ECO:0000256" key="3">
    <source>
        <dbReference type="ARBA" id="ARBA00022884"/>
    </source>
</evidence>
<dbReference type="InterPro" id="IPR040932">
    <property type="entry name" value="Csm4_C"/>
</dbReference>
<proteinExistence type="inferred from homology"/>
<accession>B3QRI7</accession>
<dbReference type="OrthoDB" id="7059961at2"/>
<dbReference type="GO" id="GO:0051607">
    <property type="term" value="P:defense response to virus"/>
    <property type="evidence" value="ECO:0007669"/>
    <property type="project" value="UniProtKB-KW"/>
</dbReference>
<dbReference type="AlphaFoldDB" id="B3QRI7"/>
<dbReference type="STRING" id="517417.Cpar_0081"/>
<dbReference type="eggNOG" id="COG1567">
    <property type="taxonomic scope" value="Bacteria"/>
</dbReference>
<keyword evidence="4" id="KW-0051">Antiviral defense</keyword>
<dbReference type="EMBL" id="CP001099">
    <property type="protein sequence ID" value="ACF10509.1"/>
    <property type="molecule type" value="Genomic_DNA"/>
</dbReference>
<dbReference type="NCBIfam" id="TIGR01903">
    <property type="entry name" value="cas5_csm4"/>
    <property type="match status" value="1"/>
</dbReference>
<evidence type="ECO:0000313" key="6">
    <source>
        <dbReference type="EMBL" id="ACF10509.1"/>
    </source>
</evidence>
<keyword evidence="3" id="KW-0694">RNA-binding</keyword>
<evidence type="ECO:0000256" key="1">
    <source>
        <dbReference type="ARBA" id="ARBA00005772"/>
    </source>
</evidence>
<name>B3QRI7_CHLP8</name>
<gene>
    <name evidence="6" type="ordered locus">Cpar_0081</name>
</gene>
<evidence type="ECO:0000313" key="7">
    <source>
        <dbReference type="Proteomes" id="UP000008811"/>
    </source>
</evidence>
<dbReference type="Pfam" id="PF17953">
    <property type="entry name" value="Csm4_C"/>
    <property type="match status" value="1"/>
</dbReference>
<evidence type="ECO:0000259" key="5">
    <source>
        <dbReference type="Pfam" id="PF17953"/>
    </source>
</evidence>
<dbReference type="HOGENOM" id="CLU_062371_0_0_10"/>